<evidence type="ECO:0000256" key="2">
    <source>
        <dbReference type="SAM" id="SignalP"/>
    </source>
</evidence>
<reference evidence="4" key="1">
    <citation type="submission" date="2023-03" db="EMBL/GenBank/DDBJ databases">
        <title>Actinoallomurus iriomotensis NBRC 103681.</title>
        <authorList>
            <person name="Ichikawa N."/>
            <person name="Sato H."/>
            <person name="Tonouchi N."/>
        </authorList>
    </citation>
    <scope>NUCLEOTIDE SEQUENCE</scope>
    <source>
        <strain evidence="4">NBRC 103681</strain>
    </source>
</reference>
<dbReference type="PANTHER" id="PTHR14218">
    <property type="entry name" value="PROTEASE S8 TRIPEPTIDYL PEPTIDASE I CLN2"/>
    <property type="match status" value="1"/>
</dbReference>
<feature type="compositionally biased region" description="Low complexity" evidence="1">
    <location>
        <begin position="34"/>
        <end position="43"/>
    </location>
</feature>
<evidence type="ECO:0000256" key="1">
    <source>
        <dbReference type="SAM" id="MobiDB-lite"/>
    </source>
</evidence>
<evidence type="ECO:0000259" key="3">
    <source>
        <dbReference type="PROSITE" id="PS51695"/>
    </source>
</evidence>
<evidence type="ECO:0000313" key="5">
    <source>
        <dbReference type="Proteomes" id="UP001165135"/>
    </source>
</evidence>
<gene>
    <name evidence="4" type="ORF">Airi01_024290</name>
</gene>
<dbReference type="InterPro" id="IPR000209">
    <property type="entry name" value="Peptidase_S8/S53_dom"/>
</dbReference>
<dbReference type="Pfam" id="PF00082">
    <property type="entry name" value="Peptidase_S8"/>
    <property type="match status" value="1"/>
</dbReference>
<feature type="chain" id="PRO_5040839293" description="Peptidase S53 domain-containing protein" evidence="2">
    <location>
        <begin position="42"/>
        <end position="463"/>
    </location>
</feature>
<sequence>MRERRPSTSLGGRLSGRLRRVAVVVASVALAASAGVGGATATTKPAGNDGPPRVLTSPGGTLSDVRSGQARPAAVAVPQATHTGSGWTTHPLMASVQGWKSGTTPQLTRTTPTGYTPARLRASLHLTGTGKGQTVAVVNAFDNPYAAQDLTTYSKQFGLPVPCTKQVKSGCFTFTVAKPYGVAGADPGWALESSLDVQTVHALAPEANIVLVEARDNAFTSMFQALDYAAGLGAGVISNSWGADGEFDGETGADRHCALASALCVFSAGDNGNPGGYPSYNPYVLSVGGTTLGLTQDGEVDFEVAWCCSTGATGGGVSAYEPRPAYQDGVNPDEHRGIPDVSFNADPYTGVPVYDTAGVNGQNGWFQLGGTSAGAPAWAGIVAAADQLRAKAKRPPLAGANFQAQKLIYSMPHTAFRDITRGAGNLIQCTGDVRTCRAKSGYDTVTGWGSPGSGIDVALAAAR</sequence>
<dbReference type="InterPro" id="IPR036852">
    <property type="entry name" value="Peptidase_S8/S53_dom_sf"/>
</dbReference>
<name>A0A9W6RHI6_9ACTN</name>
<dbReference type="GO" id="GO:0004252">
    <property type="term" value="F:serine-type endopeptidase activity"/>
    <property type="evidence" value="ECO:0007669"/>
    <property type="project" value="InterPro"/>
</dbReference>
<dbReference type="InterPro" id="IPR050819">
    <property type="entry name" value="Tripeptidyl-peptidase_I"/>
</dbReference>
<proteinExistence type="predicted"/>
<dbReference type="Gene3D" id="3.40.50.200">
    <property type="entry name" value="Peptidase S8/S53 domain"/>
    <property type="match status" value="1"/>
</dbReference>
<dbReference type="RefSeq" id="WP_285619860.1">
    <property type="nucleotide sequence ID" value="NZ_BSTJ01000002.1"/>
</dbReference>
<accession>A0A9W6RHI6</accession>
<feature type="domain" description="Peptidase S53" evidence="3">
    <location>
        <begin position="114"/>
        <end position="463"/>
    </location>
</feature>
<dbReference type="EMBL" id="BSTJ01000002">
    <property type="protein sequence ID" value="GLY74162.1"/>
    <property type="molecule type" value="Genomic_DNA"/>
</dbReference>
<dbReference type="GO" id="GO:0008240">
    <property type="term" value="F:tripeptidyl-peptidase activity"/>
    <property type="evidence" value="ECO:0007669"/>
    <property type="project" value="TreeGrafter"/>
</dbReference>
<evidence type="ECO:0000313" key="4">
    <source>
        <dbReference type="EMBL" id="GLY74162.1"/>
    </source>
</evidence>
<feature type="region of interest" description="Disordered" evidence="1">
    <location>
        <begin position="34"/>
        <end position="68"/>
    </location>
</feature>
<protein>
    <recommendedName>
        <fullName evidence="3">Peptidase S53 domain-containing protein</fullName>
    </recommendedName>
</protein>
<dbReference type="SUPFAM" id="SSF52743">
    <property type="entry name" value="Subtilisin-like"/>
    <property type="match status" value="1"/>
</dbReference>
<keyword evidence="2" id="KW-0732">Signal</keyword>
<dbReference type="CDD" id="cd04056">
    <property type="entry name" value="Peptidases_S53"/>
    <property type="match status" value="1"/>
</dbReference>
<dbReference type="PROSITE" id="PS51695">
    <property type="entry name" value="SEDOLISIN"/>
    <property type="match status" value="1"/>
</dbReference>
<dbReference type="AlphaFoldDB" id="A0A9W6RHI6"/>
<dbReference type="InterPro" id="IPR030400">
    <property type="entry name" value="Sedolisin_dom"/>
</dbReference>
<feature type="signal peptide" evidence="2">
    <location>
        <begin position="1"/>
        <end position="41"/>
    </location>
</feature>
<dbReference type="Proteomes" id="UP001165135">
    <property type="component" value="Unassembled WGS sequence"/>
</dbReference>
<organism evidence="4 5">
    <name type="scientific">Actinoallomurus iriomotensis</name>
    <dbReference type="NCBI Taxonomy" id="478107"/>
    <lineage>
        <taxon>Bacteria</taxon>
        <taxon>Bacillati</taxon>
        <taxon>Actinomycetota</taxon>
        <taxon>Actinomycetes</taxon>
        <taxon>Streptosporangiales</taxon>
        <taxon>Thermomonosporaceae</taxon>
        <taxon>Actinoallomurus</taxon>
    </lineage>
</organism>
<comment type="caution">
    <text evidence="4">The sequence shown here is derived from an EMBL/GenBank/DDBJ whole genome shotgun (WGS) entry which is preliminary data.</text>
</comment>
<dbReference type="GO" id="GO:0006508">
    <property type="term" value="P:proteolysis"/>
    <property type="evidence" value="ECO:0007669"/>
    <property type="project" value="InterPro"/>
</dbReference>
<dbReference type="PANTHER" id="PTHR14218:SF15">
    <property type="entry name" value="TRIPEPTIDYL-PEPTIDASE 1"/>
    <property type="match status" value="1"/>
</dbReference>